<sequence length="240" mass="26379">MTDDSERPLALDAYESLADGYAEHAPAKPFNADLERPATRSVLPDLDGLDVFDAGCGPGITTEHLVREGANVVAADVSPTMLGHARERVGAGAEFLRLDLGSPLPFTDDAFDLVHASLCFDYVADWDALFAEVARVLRPGGRVVCSMHHPFAEATRLEPENYFETQTFSEEWSGFGDPVDVPFYYRSLGGRIGPMLAAGFRLDELVEARPTERFREKDPEAYERVSREPTFLVVRGVLAG</sequence>
<dbReference type="AlphaFoldDB" id="A0A1I4G923"/>
<evidence type="ECO:0000313" key="2">
    <source>
        <dbReference type="EMBL" id="SFL25807.1"/>
    </source>
</evidence>
<dbReference type="PANTHER" id="PTHR42912:SF93">
    <property type="entry name" value="N6-ADENOSINE-METHYLTRANSFERASE TMT1A"/>
    <property type="match status" value="1"/>
</dbReference>
<keyword evidence="3" id="KW-1185">Reference proteome</keyword>
<dbReference type="GO" id="GO:0032259">
    <property type="term" value="P:methylation"/>
    <property type="evidence" value="ECO:0007669"/>
    <property type="project" value="UniProtKB-KW"/>
</dbReference>
<dbReference type="PANTHER" id="PTHR42912">
    <property type="entry name" value="METHYLTRANSFERASE"/>
    <property type="match status" value="1"/>
</dbReference>
<dbReference type="GO" id="GO:0008757">
    <property type="term" value="F:S-adenosylmethionine-dependent methyltransferase activity"/>
    <property type="evidence" value="ECO:0007669"/>
    <property type="project" value="InterPro"/>
</dbReference>
<name>A0A1I4G923_9EURY</name>
<dbReference type="RefSeq" id="WP_089870260.1">
    <property type="nucleotide sequence ID" value="NZ_FOTC01000003.1"/>
</dbReference>
<dbReference type="Proteomes" id="UP000199607">
    <property type="component" value="Unassembled WGS sequence"/>
</dbReference>
<dbReference type="Gene3D" id="3.40.50.150">
    <property type="entry name" value="Vaccinia Virus protein VP39"/>
    <property type="match status" value="1"/>
</dbReference>
<feature type="domain" description="Methyltransferase type 11" evidence="1">
    <location>
        <begin position="53"/>
        <end position="145"/>
    </location>
</feature>
<dbReference type="SUPFAM" id="SSF53335">
    <property type="entry name" value="S-adenosyl-L-methionine-dependent methyltransferases"/>
    <property type="match status" value="1"/>
</dbReference>
<evidence type="ECO:0000313" key="3">
    <source>
        <dbReference type="Proteomes" id="UP000199607"/>
    </source>
</evidence>
<dbReference type="Pfam" id="PF08241">
    <property type="entry name" value="Methyltransf_11"/>
    <property type="match status" value="1"/>
</dbReference>
<protein>
    <submittedName>
        <fullName evidence="2">Methyltransferase domain-containing protein</fullName>
    </submittedName>
</protein>
<keyword evidence="2" id="KW-0489">Methyltransferase</keyword>
<dbReference type="STRING" id="553466.SAMN04487950_3084"/>
<organism evidence="2 3">
    <name type="scientific">Halogranum rubrum</name>
    <dbReference type="NCBI Taxonomy" id="553466"/>
    <lineage>
        <taxon>Archaea</taxon>
        <taxon>Methanobacteriati</taxon>
        <taxon>Methanobacteriota</taxon>
        <taxon>Stenosarchaea group</taxon>
        <taxon>Halobacteria</taxon>
        <taxon>Halobacteriales</taxon>
        <taxon>Haloferacaceae</taxon>
    </lineage>
</organism>
<evidence type="ECO:0000259" key="1">
    <source>
        <dbReference type="Pfam" id="PF08241"/>
    </source>
</evidence>
<accession>A0A1I4G923</accession>
<dbReference type="CDD" id="cd02440">
    <property type="entry name" value="AdoMet_MTases"/>
    <property type="match status" value="1"/>
</dbReference>
<dbReference type="InterPro" id="IPR029063">
    <property type="entry name" value="SAM-dependent_MTases_sf"/>
</dbReference>
<gene>
    <name evidence="2" type="ORF">SAMN04487950_3084</name>
</gene>
<proteinExistence type="predicted"/>
<dbReference type="InterPro" id="IPR013216">
    <property type="entry name" value="Methyltransf_11"/>
</dbReference>
<dbReference type="EMBL" id="FOTC01000003">
    <property type="protein sequence ID" value="SFL25807.1"/>
    <property type="molecule type" value="Genomic_DNA"/>
</dbReference>
<dbReference type="InterPro" id="IPR050508">
    <property type="entry name" value="Methyltransf_Superfamily"/>
</dbReference>
<reference evidence="3" key="1">
    <citation type="submission" date="2016-10" db="EMBL/GenBank/DDBJ databases">
        <authorList>
            <person name="Varghese N."/>
            <person name="Submissions S."/>
        </authorList>
    </citation>
    <scope>NUCLEOTIDE SEQUENCE [LARGE SCALE GENOMIC DNA]</scope>
    <source>
        <strain evidence="3">CGMCC 1.7738</strain>
    </source>
</reference>
<keyword evidence="2" id="KW-0808">Transferase</keyword>